<organism evidence="6 7">
    <name type="scientific">Algoriphagus ornithinivorans</name>
    <dbReference type="NCBI Taxonomy" id="226506"/>
    <lineage>
        <taxon>Bacteria</taxon>
        <taxon>Pseudomonadati</taxon>
        <taxon>Bacteroidota</taxon>
        <taxon>Cytophagia</taxon>
        <taxon>Cytophagales</taxon>
        <taxon>Cyclobacteriaceae</taxon>
        <taxon>Algoriphagus</taxon>
    </lineage>
</organism>
<dbReference type="STRING" id="226506.SAMN04488519_10986"/>
<dbReference type="PANTHER" id="PTHR35008:SF8">
    <property type="entry name" value="ALCOHOL DEHYDROGENASE CYTOCHROME C SUBUNIT"/>
    <property type="match status" value="1"/>
</dbReference>
<evidence type="ECO:0000256" key="4">
    <source>
        <dbReference type="PROSITE-ProRule" id="PRU00433"/>
    </source>
</evidence>
<keyword evidence="3 4" id="KW-0408">Iron</keyword>
<dbReference type="GO" id="GO:0046872">
    <property type="term" value="F:metal ion binding"/>
    <property type="evidence" value="ECO:0007669"/>
    <property type="project" value="UniProtKB-KW"/>
</dbReference>
<evidence type="ECO:0000256" key="2">
    <source>
        <dbReference type="ARBA" id="ARBA00022723"/>
    </source>
</evidence>
<proteinExistence type="predicted"/>
<reference evidence="7" key="1">
    <citation type="submission" date="2016-10" db="EMBL/GenBank/DDBJ databases">
        <authorList>
            <person name="Varghese N."/>
            <person name="Submissions S."/>
        </authorList>
    </citation>
    <scope>NUCLEOTIDE SEQUENCE [LARGE SCALE GENOMIC DNA]</scope>
    <source>
        <strain evidence="7">DSM 15282</strain>
    </source>
</reference>
<dbReference type="PROSITE" id="PS51257">
    <property type="entry name" value="PROKAR_LIPOPROTEIN"/>
    <property type="match status" value="1"/>
</dbReference>
<dbReference type="PANTHER" id="PTHR35008">
    <property type="entry name" value="BLL4482 PROTEIN-RELATED"/>
    <property type="match status" value="1"/>
</dbReference>
<dbReference type="InterPro" id="IPR009056">
    <property type="entry name" value="Cyt_c-like_dom"/>
</dbReference>
<dbReference type="InterPro" id="IPR051459">
    <property type="entry name" value="Cytochrome_c-type_DH"/>
</dbReference>
<keyword evidence="1 4" id="KW-0349">Heme</keyword>
<sequence length="149" mass="16633">MKRVLLGILFLATFACSPKSSDKDNTLAQISNPDVMKYAVNGKALYENYCANCHQKDGKGLGKLIPPLNESDYFKESIHRSVWIMKNGQKGEIIVNGEAYNQAMPANPQLTALEISQISTYLYNIWGNEEGVISSKDVEKFLSEKPENL</sequence>
<evidence type="ECO:0000313" key="7">
    <source>
        <dbReference type="Proteomes" id="UP000199564"/>
    </source>
</evidence>
<evidence type="ECO:0000256" key="1">
    <source>
        <dbReference type="ARBA" id="ARBA00022617"/>
    </source>
</evidence>
<gene>
    <name evidence="6" type="ORF">SAMN04488519_10986</name>
</gene>
<dbReference type="EMBL" id="FOVW01000009">
    <property type="protein sequence ID" value="SFO61942.1"/>
    <property type="molecule type" value="Genomic_DNA"/>
</dbReference>
<dbReference type="Gene3D" id="1.10.760.10">
    <property type="entry name" value="Cytochrome c-like domain"/>
    <property type="match status" value="1"/>
</dbReference>
<keyword evidence="2 4" id="KW-0479">Metal-binding</keyword>
<dbReference type="SUPFAM" id="SSF46626">
    <property type="entry name" value="Cytochrome c"/>
    <property type="match status" value="1"/>
</dbReference>
<evidence type="ECO:0000256" key="3">
    <source>
        <dbReference type="ARBA" id="ARBA00023004"/>
    </source>
</evidence>
<evidence type="ECO:0000313" key="6">
    <source>
        <dbReference type="EMBL" id="SFO61942.1"/>
    </source>
</evidence>
<evidence type="ECO:0000259" key="5">
    <source>
        <dbReference type="PROSITE" id="PS51007"/>
    </source>
</evidence>
<feature type="domain" description="Cytochrome c" evidence="5">
    <location>
        <begin position="37"/>
        <end position="126"/>
    </location>
</feature>
<accession>A0A1I5INB0</accession>
<dbReference type="PROSITE" id="PS51007">
    <property type="entry name" value="CYTC"/>
    <property type="match status" value="1"/>
</dbReference>
<dbReference type="AlphaFoldDB" id="A0A1I5INB0"/>
<keyword evidence="7" id="KW-1185">Reference proteome</keyword>
<dbReference type="Proteomes" id="UP000199564">
    <property type="component" value="Unassembled WGS sequence"/>
</dbReference>
<name>A0A1I5INB0_9BACT</name>
<dbReference type="GO" id="GO:0009055">
    <property type="term" value="F:electron transfer activity"/>
    <property type="evidence" value="ECO:0007669"/>
    <property type="project" value="InterPro"/>
</dbReference>
<dbReference type="GO" id="GO:0020037">
    <property type="term" value="F:heme binding"/>
    <property type="evidence" value="ECO:0007669"/>
    <property type="project" value="InterPro"/>
</dbReference>
<dbReference type="InterPro" id="IPR036909">
    <property type="entry name" value="Cyt_c-like_dom_sf"/>
</dbReference>
<dbReference type="Pfam" id="PF00034">
    <property type="entry name" value="Cytochrom_C"/>
    <property type="match status" value="1"/>
</dbReference>
<dbReference type="RefSeq" id="WP_091655074.1">
    <property type="nucleotide sequence ID" value="NZ_FOVW01000009.1"/>
</dbReference>
<protein>
    <submittedName>
        <fullName evidence="6">Cytochrome C oxidase, cbb3-type, subunit III</fullName>
    </submittedName>
</protein>